<feature type="region of interest" description="Disordered" evidence="3">
    <location>
        <begin position="359"/>
        <end position="398"/>
    </location>
</feature>
<dbReference type="PANTHER" id="PTHR12460:SF23">
    <property type="entry name" value="ACTIN CYTOSKELETON-REGULATORY COMPLEX PROTEIN PAN1"/>
    <property type="match status" value="1"/>
</dbReference>
<proteinExistence type="predicted"/>
<evidence type="ECO:0000313" key="6">
    <source>
        <dbReference type="Proteomes" id="UP001443914"/>
    </source>
</evidence>
<feature type="region of interest" description="Disordered" evidence="3">
    <location>
        <begin position="443"/>
        <end position="475"/>
    </location>
</feature>
<organism evidence="5 6">
    <name type="scientific">Saponaria officinalis</name>
    <name type="common">Common soapwort</name>
    <name type="synonym">Lychnis saponaria</name>
    <dbReference type="NCBI Taxonomy" id="3572"/>
    <lineage>
        <taxon>Eukaryota</taxon>
        <taxon>Viridiplantae</taxon>
        <taxon>Streptophyta</taxon>
        <taxon>Embryophyta</taxon>
        <taxon>Tracheophyta</taxon>
        <taxon>Spermatophyta</taxon>
        <taxon>Magnoliopsida</taxon>
        <taxon>eudicotyledons</taxon>
        <taxon>Gunneridae</taxon>
        <taxon>Pentapetalae</taxon>
        <taxon>Caryophyllales</taxon>
        <taxon>Caryophyllaceae</taxon>
        <taxon>Caryophylleae</taxon>
        <taxon>Saponaria</taxon>
    </lineage>
</organism>
<feature type="compositionally biased region" description="Basic and acidic residues" evidence="3">
    <location>
        <begin position="363"/>
        <end position="376"/>
    </location>
</feature>
<dbReference type="EMBL" id="JBDFQZ010000013">
    <property type="protein sequence ID" value="KAK9669874.1"/>
    <property type="molecule type" value="Genomic_DNA"/>
</dbReference>
<name>A0AAW1H6G5_SAPOF</name>
<reference evidence="5 6" key="1">
    <citation type="submission" date="2024-03" db="EMBL/GenBank/DDBJ databases">
        <title>WGS assembly of Saponaria officinalis var. Norfolk2.</title>
        <authorList>
            <person name="Jenkins J."/>
            <person name="Shu S."/>
            <person name="Grimwood J."/>
            <person name="Barry K."/>
            <person name="Goodstein D."/>
            <person name="Schmutz J."/>
            <person name="Leebens-Mack J."/>
            <person name="Osbourn A."/>
        </authorList>
    </citation>
    <scope>NUCLEOTIDE SEQUENCE [LARGE SCALE GENOMIC DNA]</scope>
    <source>
        <strain evidence="6">cv. Norfolk2</strain>
        <strain evidence="5">JIC</strain>
        <tissue evidence="5">Leaf</tissue>
    </source>
</reference>
<dbReference type="SUPFAM" id="SSF48464">
    <property type="entry name" value="ENTH/VHS domain"/>
    <property type="match status" value="1"/>
</dbReference>
<dbReference type="InterPro" id="IPR006569">
    <property type="entry name" value="CID_dom"/>
</dbReference>
<protein>
    <recommendedName>
        <fullName evidence="4">CID domain-containing protein</fullName>
    </recommendedName>
</protein>
<keyword evidence="1" id="KW-0507">mRNA processing</keyword>
<feature type="compositionally biased region" description="Polar residues" evidence="3">
    <location>
        <begin position="274"/>
        <end position="286"/>
    </location>
</feature>
<gene>
    <name evidence="5" type="ORF">RND81_13G160400</name>
</gene>
<accession>A0AAW1H6G5</accession>
<comment type="caution">
    <text evidence="5">The sequence shown here is derived from an EMBL/GenBank/DDBJ whole genome shotgun (WGS) entry which is preliminary data.</text>
</comment>
<dbReference type="Pfam" id="PF04818">
    <property type="entry name" value="CID"/>
    <property type="match status" value="1"/>
</dbReference>
<evidence type="ECO:0000256" key="2">
    <source>
        <dbReference type="SAM" id="Coils"/>
    </source>
</evidence>
<evidence type="ECO:0000313" key="5">
    <source>
        <dbReference type="EMBL" id="KAK9669875.1"/>
    </source>
</evidence>
<feature type="region of interest" description="Disordered" evidence="3">
    <location>
        <begin position="274"/>
        <end position="295"/>
    </location>
</feature>
<evidence type="ECO:0000256" key="1">
    <source>
        <dbReference type="ARBA" id="ARBA00022664"/>
    </source>
</evidence>
<feature type="coiled-coil region" evidence="2">
    <location>
        <begin position="232"/>
        <end position="259"/>
    </location>
</feature>
<dbReference type="GO" id="GO:0031124">
    <property type="term" value="P:mRNA 3'-end processing"/>
    <property type="evidence" value="ECO:0007669"/>
    <property type="project" value="TreeGrafter"/>
</dbReference>
<dbReference type="SMART" id="SM00582">
    <property type="entry name" value="RPR"/>
    <property type="match status" value="1"/>
</dbReference>
<keyword evidence="2" id="KW-0175">Coiled coil</keyword>
<dbReference type="CDD" id="cd16981">
    <property type="entry name" value="CID_RPRD_like"/>
    <property type="match status" value="1"/>
</dbReference>
<feature type="domain" description="CID" evidence="4">
    <location>
        <begin position="2"/>
        <end position="134"/>
    </location>
</feature>
<dbReference type="FunFam" id="1.25.40.90:FF:000018">
    <property type="entry name" value="ENTH/VHS family protein isoform 1"/>
    <property type="match status" value="1"/>
</dbReference>
<evidence type="ECO:0000259" key="4">
    <source>
        <dbReference type="PROSITE" id="PS51391"/>
    </source>
</evidence>
<evidence type="ECO:0000256" key="3">
    <source>
        <dbReference type="SAM" id="MobiDB-lite"/>
    </source>
</evidence>
<dbReference type="PROSITE" id="PS51391">
    <property type="entry name" value="CID"/>
    <property type="match status" value="1"/>
</dbReference>
<dbReference type="Proteomes" id="UP001443914">
    <property type="component" value="Unassembled WGS sequence"/>
</dbReference>
<dbReference type="InterPro" id="IPR008942">
    <property type="entry name" value="ENTH_VHS"/>
</dbReference>
<sequence>MGSTFNPQILMEKLSKLNNSQQSIETLSHWCIFHMNKAKLVVESWEKQFQCAPRRQKLTFLYLANDILQNSRRKGAEFVTEFWRVLPGALHEVIRNGDDAGKNAARRLISIWDERKVFGTRGHILKEEFLGKQPGNSDRSRALINLKFRQSTGNVFDKIVSDYEMLCGGELDEDALLSRCTTTTSTLEKIVTDFGSGVNSGNVDEELQKQHASLRECIEQLTALESSRAALVSHLKIALQEQESKLDKVRSQLQAAQLQSDQATHISQQLFNSDNMLPNEQGSSVPPSCPPKETQATPVVYCKQASLSDDKSIFPDDNSRKAAAAAVAAKLTASTASAEMLTLALTSLVSGVPFGNNSSAVQESRDDHQLVKKPKLENASSPSPSSSPQPPLTPMMAPYPMTPPFIQTNGATSNVAYSYGAPPPNLPGYPSVGPSMTGMSPYALPLNPSQNHQVPEGGYCSSSVPMAPMSHLRTS</sequence>
<keyword evidence="6" id="KW-1185">Reference proteome</keyword>
<dbReference type="AlphaFoldDB" id="A0AAW1H6G5"/>
<dbReference type="EMBL" id="JBDFQZ010000013">
    <property type="protein sequence ID" value="KAK9669875.1"/>
    <property type="molecule type" value="Genomic_DNA"/>
</dbReference>
<dbReference type="GO" id="GO:0000993">
    <property type="term" value="F:RNA polymerase II complex binding"/>
    <property type="evidence" value="ECO:0007669"/>
    <property type="project" value="TreeGrafter"/>
</dbReference>
<dbReference type="GO" id="GO:0005634">
    <property type="term" value="C:nucleus"/>
    <property type="evidence" value="ECO:0007669"/>
    <property type="project" value="UniProtKB-ARBA"/>
</dbReference>
<dbReference type="Gene3D" id="1.25.40.90">
    <property type="match status" value="1"/>
</dbReference>
<dbReference type="PANTHER" id="PTHR12460">
    <property type="entry name" value="CYCLIN-DEPENDENT KINASE INHIBITOR-RELATED PROTEIN"/>
    <property type="match status" value="1"/>
</dbReference>